<evidence type="ECO:0000259" key="1">
    <source>
        <dbReference type="Pfam" id="PF01712"/>
    </source>
</evidence>
<dbReference type="PANTHER" id="PTHR10513">
    <property type="entry name" value="DEOXYNUCLEOSIDE KINASE"/>
    <property type="match status" value="1"/>
</dbReference>
<accession>A0A2H8TZG3</accession>
<feature type="domain" description="Deoxynucleoside kinase" evidence="1">
    <location>
        <begin position="77"/>
        <end position="278"/>
    </location>
</feature>
<name>A0A2H8TZG3_9HEMI</name>
<dbReference type="InterPro" id="IPR031314">
    <property type="entry name" value="DNK_dom"/>
</dbReference>
<dbReference type="AlphaFoldDB" id="A0A2H8TZG3"/>
<dbReference type="PANTHER" id="PTHR10513:SF24">
    <property type="entry name" value="THYMIDINE KINASE 2, MITOCHONDRIAL"/>
    <property type="match status" value="1"/>
</dbReference>
<dbReference type="InterPro" id="IPR027417">
    <property type="entry name" value="P-loop_NTPase"/>
</dbReference>
<reference evidence="2" key="1">
    <citation type="submission" date="2017-10" db="EMBL/GenBank/DDBJ databases">
        <title>Transcriptome Assembly of Sugarcane Aphid Adults.</title>
        <authorList>
            <person name="Scully E.D."/>
            <person name="Palmer N.A."/>
            <person name="Geib S.M."/>
            <person name="Sarath G."/>
            <person name="Sattler S.E."/>
        </authorList>
    </citation>
    <scope>NUCLEOTIDE SEQUENCE</scope>
    <source>
        <tissue evidence="2">Whole body</tissue>
    </source>
</reference>
<proteinExistence type="predicted"/>
<dbReference type="GO" id="GO:0005739">
    <property type="term" value="C:mitochondrion"/>
    <property type="evidence" value="ECO:0007669"/>
    <property type="project" value="TreeGrafter"/>
</dbReference>
<protein>
    <submittedName>
        <fullName evidence="2">Thymidine kinase 2, mitochondrial</fullName>
    </submittedName>
</protein>
<organism evidence="2">
    <name type="scientific">Melanaphis sacchari</name>
    <dbReference type="NCBI Taxonomy" id="742174"/>
    <lineage>
        <taxon>Eukaryota</taxon>
        <taxon>Metazoa</taxon>
        <taxon>Ecdysozoa</taxon>
        <taxon>Arthropoda</taxon>
        <taxon>Hexapoda</taxon>
        <taxon>Insecta</taxon>
        <taxon>Pterygota</taxon>
        <taxon>Neoptera</taxon>
        <taxon>Paraneoptera</taxon>
        <taxon>Hemiptera</taxon>
        <taxon>Sternorrhyncha</taxon>
        <taxon>Aphidomorpha</taxon>
        <taxon>Aphidoidea</taxon>
        <taxon>Aphididae</taxon>
        <taxon>Aphidini</taxon>
        <taxon>Melanaphis</taxon>
    </lineage>
</organism>
<dbReference type="FunFam" id="3.40.50.300:FF:001571">
    <property type="entry name" value="Deoxynucleoside kinase"/>
    <property type="match status" value="1"/>
</dbReference>
<dbReference type="SUPFAM" id="SSF52540">
    <property type="entry name" value="P-loop containing nucleoside triphosphate hydrolases"/>
    <property type="match status" value="1"/>
</dbReference>
<dbReference type="Pfam" id="PF01712">
    <property type="entry name" value="dNK"/>
    <property type="match status" value="1"/>
</dbReference>
<keyword evidence="2" id="KW-0808">Transferase</keyword>
<dbReference type="InterPro" id="IPR050566">
    <property type="entry name" value="Deoxyribonucleoside_kinase"/>
</dbReference>
<keyword evidence="2" id="KW-0418">Kinase</keyword>
<dbReference type="CDD" id="cd01673">
    <property type="entry name" value="dNK"/>
    <property type="match status" value="1"/>
</dbReference>
<dbReference type="Gene3D" id="3.40.50.300">
    <property type="entry name" value="P-loop containing nucleotide triphosphate hydrolases"/>
    <property type="match status" value="1"/>
</dbReference>
<dbReference type="GO" id="GO:0019136">
    <property type="term" value="F:deoxynucleoside kinase activity"/>
    <property type="evidence" value="ECO:0007669"/>
    <property type="project" value="TreeGrafter"/>
</dbReference>
<dbReference type="OrthoDB" id="567086at2759"/>
<dbReference type="EMBL" id="GFXV01007504">
    <property type="protein sequence ID" value="MBW19309.1"/>
    <property type="molecule type" value="Transcribed_RNA"/>
</dbReference>
<gene>
    <name evidence="2" type="primary">TK2_1</name>
</gene>
<sequence length="329" mass="37898">MNSLCLSCRYRGLSTTATSLLRCASPLLLHPIQPSNTSHSCSVRLPHDVKDIVAEFISKTRSNMAVNEYCNRPYTVFVEGNVGSGKTTFLEQFADCSNVYLAKEPVHKWQDVQGHNFLGLMYKDPKRWSFAFQSIVQRTMLELHQARPERPGQNIKIMERSIYSARNIFVENLYKDKLMAAPEYSVLDAWYKWLIENVKIESDLIIYLRTDPEIAYQRIKTRNRFEEKDVSFEYIEHLHELHDKWLNVHNTNIPKNIPVVIVDANQSMDLVRKQFKGIRDLITKNASALVESKTIPTISEIGKNIKDIQHISSNCKLISDSAIVPAQRV</sequence>
<evidence type="ECO:0000313" key="2">
    <source>
        <dbReference type="EMBL" id="MBW19309.1"/>
    </source>
</evidence>